<dbReference type="Proteomes" id="UP000663829">
    <property type="component" value="Unassembled WGS sequence"/>
</dbReference>
<dbReference type="SUPFAM" id="SSF52743">
    <property type="entry name" value="Subtilisin-like"/>
    <property type="match status" value="1"/>
</dbReference>
<keyword evidence="5" id="KW-1185">Reference proteome</keyword>
<dbReference type="AlphaFoldDB" id="A0A816C954"/>
<dbReference type="EMBL" id="CAJOBA010044340">
    <property type="protein sequence ID" value="CAF4162464.1"/>
    <property type="molecule type" value="Genomic_DNA"/>
</dbReference>
<dbReference type="EMBL" id="CAJNOQ010039980">
    <property type="protein sequence ID" value="CAF1618409.1"/>
    <property type="molecule type" value="Genomic_DNA"/>
</dbReference>
<dbReference type="GO" id="GO:0006508">
    <property type="term" value="P:proteolysis"/>
    <property type="evidence" value="ECO:0007669"/>
    <property type="project" value="InterPro"/>
</dbReference>
<dbReference type="PANTHER" id="PTHR14218:SF15">
    <property type="entry name" value="TRIPEPTIDYL-PEPTIDASE 1"/>
    <property type="match status" value="1"/>
</dbReference>
<dbReference type="PANTHER" id="PTHR14218">
    <property type="entry name" value="PROTEASE S8 TRIPEPTIDYL PEPTIDASE I CLN2"/>
    <property type="match status" value="1"/>
</dbReference>
<evidence type="ECO:0000313" key="2">
    <source>
        <dbReference type="EMBL" id="CAF1618409.1"/>
    </source>
</evidence>
<dbReference type="EMBL" id="CAJNOK010022699">
    <property type="protein sequence ID" value="CAF1351976.1"/>
    <property type="molecule type" value="Genomic_DNA"/>
</dbReference>
<reference evidence="2" key="1">
    <citation type="submission" date="2021-02" db="EMBL/GenBank/DDBJ databases">
        <authorList>
            <person name="Nowell W R."/>
        </authorList>
    </citation>
    <scope>NUCLEOTIDE SEQUENCE</scope>
</reference>
<dbReference type="EMBL" id="CAJOBC010107027">
    <property type="protein sequence ID" value="CAF4506589.1"/>
    <property type="molecule type" value="Genomic_DNA"/>
</dbReference>
<dbReference type="Proteomes" id="UP000677228">
    <property type="component" value="Unassembled WGS sequence"/>
</dbReference>
<gene>
    <name evidence="2" type="ORF">GPM918_LOCUS43570</name>
    <name evidence="1" type="ORF">OVA965_LOCUS30839</name>
    <name evidence="4" type="ORF">SRO942_LOCUS45095</name>
    <name evidence="3" type="ORF">TMI583_LOCUS31651</name>
</gene>
<dbReference type="GO" id="GO:0004252">
    <property type="term" value="F:serine-type endopeptidase activity"/>
    <property type="evidence" value="ECO:0007669"/>
    <property type="project" value="InterPro"/>
</dbReference>
<feature type="non-terminal residue" evidence="2">
    <location>
        <position position="1"/>
    </location>
</feature>
<organism evidence="2 5">
    <name type="scientific">Didymodactylos carnosus</name>
    <dbReference type="NCBI Taxonomy" id="1234261"/>
    <lineage>
        <taxon>Eukaryota</taxon>
        <taxon>Metazoa</taxon>
        <taxon>Spiralia</taxon>
        <taxon>Gnathifera</taxon>
        <taxon>Rotifera</taxon>
        <taxon>Eurotatoria</taxon>
        <taxon>Bdelloidea</taxon>
        <taxon>Philodinida</taxon>
        <taxon>Philodinidae</taxon>
        <taxon>Didymodactylos</taxon>
    </lineage>
</organism>
<proteinExistence type="predicted"/>
<dbReference type="Gene3D" id="3.40.50.200">
    <property type="entry name" value="Peptidase S8/S53 domain"/>
    <property type="match status" value="1"/>
</dbReference>
<dbReference type="InterPro" id="IPR050819">
    <property type="entry name" value="Tripeptidyl-peptidase_I"/>
</dbReference>
<comment type="caution">
    <text evidence="2">The sequence shown here is derived from an EMBL/GenBank/DDBJ whole genome shotgun (WGS) entry which is preliminary data.</text>
</comment>
<evidence type="ECO:0000313" key="4">
    <source>
        <dbReference type="EMBL" id="CAF4506589.1"/>
    </source>
</evidence>
<dbReference type="Proteomes" id="UP000681722">
    <property type="component" value="Unassembled WGS sequence"/>
</dbReference>
<protein>
    <submittedName>
        <fullName evidence="2">Uncharacterized protein</fullName>
    </submittedName>
</protein>
<dbReference type="OrthoDB" id="409122at2759"/>
<sequence>MSMYNITYGGKHAKREPRLRQSVAAFSNQYFNRTTIKSFGSVYAKKFHLNVGKIYGINNASIEGDEATLHTEYMTAMGSGIPTDFISISITLDATSAYMTSVGGILLIRSITNTNCTYVRQEPRVRLQEVVASPTDKTLCSITSGGGFSAYVLQPDYQKAFVDHYLQISRKKIPPSIFFNSSGRAVPDISFAAVNFVTTVNGQTFAAD</sequence>
<evidence type="ECO:0000313" key="3">
    <source>
        <dbReference type="EMBL" id="CAF4162464.1"/>
    </source>
</evidence>
<accession>A0A816C954</accession>
<dbReference type="InterPro" id="IPR036852">
    <property type="entry name" value="Peptidase_S8/S53_dom_sf"/>
</dbReference>
<name>A0A816C954_9BILA</name>
<dbReference type="GO" id="GO:0008240">
    <property type="term" value="F:tripeptidyl-peptidase activity"/>
    <property type="evidence" value="ECO:0007669"/>
    <property type="project" value="TreeGrafter"/>
</dbReference>
<dbReference type="Proteomes" id="UP000682733">
    <property type="component" value="Unassembled WGS sequence"/>
</dbReference>
<evidence type="ECO:0000313" key="5">
    <source>
        <dbReference type="Proteomes" id="UP000663829"/>
    </source>
</evidence>
<evidence type="ECO:0000313" key="1">
    <source>
        <dbReference type="EMBL" id="CAF1351976.1"/>
    </source>
</evidence>